<evidence type="ECO:0000313" key="4">
    <source>
        <dbReference type="EMBL" id="TFZ40512.1"/>
    </source>
</evidence>
<comment type="subcellular location">
    <subcellularLocation>
        <location evidence="1">Cell surface</location>
    </subcellularLocation>
</comment>
<dbReference type="AlphaFoldDB" id="A0AAJ5EEG8"/>
<dbReference type="InterPro" id="IPR047194">
    <property type="entry name" value="CwlT-like_lysozyme"/>
</dbReference>
<feature type="domain" description="CwlT-like lysozyme" evidence="2">
    <location>
        <begin position="40"/>
        <end position="201"/>
    </location>
</feature>
<dbReference type="CDD" id="cd16891">
    <property type="entry name" value="CwlT-like"/>
    <property type="match status" value="1"/>
</dbReference>
<dbReference type="RefSeq" id="WP_135254717.1">
    <property type="nucleotide sequence ID" value="NZ_CP038865.1"/>
</dbReference>
<keyword evidence="5" id="KW-1185">Reference proteome</keyword>
<gene>
    <name evidence="4" type="ORF">E4031_06910</name>
    <name evidence="3" type="ORF">E4Z98_04865</name>
</gene>
<dbReference type="EMBL" id="SRHU01000024">
    <property type="protein sequence ID" value="TFZ40512.1"/>
    <property type="molecule type" value="Genomic_DNA"/>
</dbReference>
<evidence type="ECO:0000313" key="5">
    <source>
        <dbReference type="Proteomes" id="UP000296883"/>
    </source>
</evidence>
<dbReference type="PROSITE" id="PS51257">
    <property type="entry name" value="PROKAR_LIPOPROTEIN"/>
    <property type="match status" value="1"/>
</dbReference>
<dbReference type="Proteomes" id="UP000297725">
    <property type="component" value="Unassembled WGS sequence"/>
</dbReference>
<reference evidence="3 5" key="2">
    <citation type="journal article" date="2020" name="Int. J. Syst. Evol. Microbiol.">
        <title>Vagococcus xieshaowenii sp. nov., isolated from snow finch (Montifringilla taczanowskii) cloacal content.</title>
        <authorList>
            <person name="Ge Y."/>
            <person name="Yang J."/>
            <person name="Lai X.H."/>
            <person name="Zhang G."/>
            <person name="Jin D."/>
            <person name="Lu S."/>
            <person name="Wang B."/>
            <person name="Huang Y."/>
            <person name="Huang Y."/>
            <person name="Ren Z."/>
            <person name="Zhang X."/>
            <person name="Xu J."/>
        </authorList>
    </citation>
    <scope>NUCLEOTIDE SEQUENCE [LARGE SCALE GENOMIC DNA]</scope>
    <source>
        <strain evidence="5">personal::cf-49</strain>
        <strain evidence="3">Personal::cf-49</strain>
    </source>
</reference>
<sequence>MTKNKKRRRHLGKKIMTLFLLSILSCGLFLGIKAKHHVDRVLTWSEDVERISTNNNIQDYQLLIEAIILMESKGNKTDLMQSSESRYGKVGNISSEQESLEAGINFLAQAIELGKEQHVDIWTSVQAYNFGLNYIYYVSENGGKNSLELAETYSKEVLAPTLGNNKLETYSYKMPHAIVYNGGYLYKNGGNFFYADMVKWYQKMIQGLS</sequence>
<dbReference type="InterPro" id="IPR023346">
    <property type="entry name" value="Lysozyme-like_dom_sf"/>
</dbReference>
<dbReference type="GO" id="GO:0009986">
    <property type="term" value="C:cell surface"/>
    <property type="evidence" value="ECO:0007669"/>
    <property type="project" value="UniProtKB-SubCell"/>
</dbReference>
<evidence type="ECO:0000256" key="1">
    <source>
        <dbReference type="ARBA" id="ARBA00004241"/>
    </source>
</evidence>
<evidence type="ECO:0000313" key="6">
    <source>
        <dbReference type="Proteomes" id="UP000297725"/>
    </source>
</evidence>
<protein>
    <submittedName>
        <fullName evidence="4">Lysozyme family protein</fullName>
    </submittedName>
</protein>
<organism evidence="4 6">
    <name type="scientific">Vagococcus xieshaowenii</name>
    <dbReference type="NCBI Taxonomy" id="2562451"/>
    <lineage>
        <taxon>Bacteria</taxon>
        <taxon>Bacillati</taxon>
        <taxon>Bacillota</taxon>
        <taxon>Bacilli</taxon>
        <taxon>Lactobacillales</taxon>
        <taxon>Enterococcaceae</taxon>
        <taxon>Vagococcus</taxon>
    </lineage>
</organism>
<reference evidence="4 6" key="1">
    <citation type="submission" date="2019-03" db="EMBL/GenBank/DDBJ databases">
        <title>Vagococcus sp. was isolated fron gut of Carduelis flavirostris.</title>
        <authorList>
            <person name="Ge Y."/>
        </authorList>
    </citation>
    <scope>NUCLEOTIDE SEQUENCE [LARGE SCALE GENOMIC DNA]</scope>
    <source>
        <strain evidence="4 6">CF-210</strain>
    </source>
</reference>
<name>A0AAJ5EEG8_9ENTE</name>
<evidence type="ECO:0000313" key="3">
    <source>
        <dbReference type="EMBL" id="QCA28680.1"/>
    </source>
</evidence>
<dbReference type="Proteomes" id="UP000296883">
    <property type="component" value="Chromosome"/>
</dbReference>
<dbReference type="Pfam" id="PF13702">
    <property type="entry name" value="Lysozyme_like"/>
    <property type="match status" value="1"/>
</dbReference>
<proteinExistence type="predicted"/>
<evidence type="ECO:0000259" key="2">
    <source>
        <dbReference type="Pfam" id="PF13702"/>
    </source>
</evidence>
<accession>A0AAJ5EEG8</accession>
<dbReference type="SUPFAM" id="SSF53955">
    <property type="entry name" value="Lysozyme-like"/>
    <property type="match status" value="1"/>
</dbReference>
<dbReference type="Gene3D" id="1.10.530.10">
    <property type="match status" value="1"/>
</dbReference>
<dbReference type="EMBL" id="CP038865">
    <property type="protein sequence ID" value="QCA28680.1"/>
    <property type="molecule type" value="Genomic_DNA"/>
</dbReference>